<dbReference type="Proteomes" id="UP000002051">
    <property type="component" value="Chromosome 8"/>
</dbReference>
<evidence type="ECO:0000313" key="6">
    <source>
        <dbReference type="EMBL" id="AET01614.2"/>
    </source>
</evidence>
<keyword evidence="1" id="KW-0433">Leucine-rich repeat</keyword>
<accession>A0A0C3XX75</accession>
<dbReference type="EMBL" id="CM001224">
    <property type="protein sequence ID" value="AET01614.2"/>
    <property type="molecule type" value="Genomic_DNA"/>
</dbReference>
<dbReference type="Gene3D" id="1.10.8.430">
    <property type="entry name" value="Helical domain of apoptotic protease-activating factors"/>
    <property type="match status" value="1"/>
</dbReference>
<dbReference type="InterPro" id="IPR032675">
    <property type="entry name" value="LRR_dom_sf"/>
</dbReference>
<reference evidence="7" key="3">
    <citation type="submission" date="2015-04" db="UniProtKB">
        <authorList>
            <consortium name="EnsemblPlants"/>
        </authorList>
    </citation>
    <scope>IDENTIFICATION</scope>
    <source>
        <strain evidence="7">cv. Jemalong A17</strain>
    </source>
</reference>
<dbReference type="InterPro" id="IPR027417">
    <property type="entry name" value="P-loop_NTPase"/>
</dbReference>
<dbReference type="SUPFAM" id="SSF52058">
    <property type="entry name" value="L domain-like"/>
    <property type="match status" value="1"/>
</dbReference>
<dbReference type="SUPFAM" id="SSF52540">
    <property type="entry name" value="P-loop containing nucleoside triphosphate hydrolases"/>
    <property type="match status" value="1"/>
</dbReference>
<accession>G7LI64</accession>
<dbReference type="SUPFAM" id="SSF46785">
    <property type="entry name" value="Winged helix' DNA-binding domain"/>
    <property type="match status" value="1"/>
</dbReference>
<dbReference type="AlphaFoldDB" id="G7LI64"/>
<dbReference type="InterPro" id="IPR000157">
    <property type="entry name" value="TIR_dom"/>
</dbReference>
<sequence length="1167" mass="133265">MTTSHKKYDVFVSFRGEDTRSTFTAQLYQTLKKENIITYIDENLNKGEEVGPALVQAIQESRMSLVVFSENYASSKWCLDELLKILECGKFHDQVVIPVFYRIDPSDVRHQTGSYKEPFANYQIDRKSNEDKVSQWKAALTEIANISGWDSRIYGDDSQLIEKIVEDVGKKLSRMYPNELKGLVQIDENIGYTESLLKKYQRIGIWGMGGIGKTTIARQMFAKHFAEYDSACFLENVSEDVVKLGLIHVRNNLLGELLNRQIKATEHGSASIWRRLSGRKVYIVLDDVNTALILEYLCQDLYDLGPHSRLIITTRDKHILNGTVDEIYEVKKWKFKESLKLFSLGAFKQSFPMEGYKRFSERAVEYAGGVPLALKVLGSFFYSRNLEFWESELNHLEKKGESLDGIQEVLKVSYNRLKERYQKMFLNIAFFFKDENKDFVIRILSASGFNASSGIQILEEKALVTISSSNRIQMHDLLQKMAFNIVHNIKGPEKLSRLRDSKKVSSILKSKKDTSAVEGIIFDLSEEVDLHIQAETFKEMTKLWFLRFYVPLGKKRSTTLHHDQGIMSISDKLRYLEWSEYPFKSLPHAFCANQLVEIHLPRSNVEHIWDGNQELVSLETINLSECKKLIKLPDLSRAIKLKCLYLSGCQSLCAIEPHIFSKDTLVTVLLDRCEKLQSLKSEKHLRYLEKINVNGCSQLKEFSVFSDSIESLDLSNTGIKILQSSIGRMRKLVWLNLEGLRLKNLPNELSNLRSLTELWLCNCNIVTTSKLESIFDGLESLTRLYLKDCRYLIEIPANISSLSSLYELRLDGSSVKFLPANIKYVLRLEIISLDNCTKLRILPELPPHIKEFHAENCTSLVTISTLKTFSGSMNGKDIYISFKNCTSLDGPSLHGNLEDAISTMKSAAFHNILVRKYSLQTRNYNYNRAEFCLPGRRVPRQFQYQTKESCINIELSKLSYSLGFIFSVIIAPPPINTFNDGLTIQCQCYSKDRKMVGYASKWHHKNTTRLNSDHIFVWYDPYISDIIWESDETNVTFEFSVSTVSAEGVYNNFMTVTMKECGICPIYFSEFQMLLSILNLDKESQLNLCDAVKSESTLHGRYEEVCSYIESSDTCGGESSSDDGTELPNQELALNQKCDCLIDCSTFEAAAAAASQVFCIISAGNMV</sequence>
<evidence type="ECO:0000313" key="8">
    <source>
        <dbReference type="Proteomes" id="UP000002051"/>
    </source>
</evidence>
<organism evidence="6 8">
    <name type="scientific">Medicago truncatula</name>
    <name type="common">Barrel medic</name>
    <name type="synonym">Medicago tribuloides</name>
    <dbReference type="NCBI Taxonomy" id="3880"/>
    <lineage>
        <taxon>Eukaryota</taxon>
        <taxon>Viridiplantae</taxon>
        <taxon>Streptophyta</taxon>
        <taxon>Embryophyta</taxon>
        <taxon>Tracheophyta</taxon>
        <taxon>Spermatophyta</taxon>
        <taxon>Magnoliopsida</taxon>
        <taxon>eudicotyledons</taxon>
        <taxon>Gunneridae</taxon>
        <taxon>Pentapetalae</taxon>
        <taxon>rosids</taxon>
        <taxon>fabids</taxon>
        <taxon>Fabales</taxon>
        <taxon>Fabaceae</taxon>
        <taxon>Papilionoideae</taxon>
        <taxon>50 kb inversion clade</taxon>
        <taxon>NPAAA clade</taxon>
        <taxon>Hologalegina</taxon>
        <taxon>IRL clade</taxon>
        <taxon>Trifolieae</taxon>
        <taxon>Medicago</taxon>
    </lineage>
</organism>
<dbReference type="GO" id="GO:0007165">
    <property type="term" value="P:signal transduction"/>
    <property type="evidence" value="ECO:0007669"/>
    <property type="project" value="InterPro"/>
</dbReference>
<evidence type="ECO:0000256" key="3">
    <source>
        <dbReference type="ARBA" id="ARBA00022821"/>
    </source>
</evidence>
<dbReference type="OrthoDB" id="1424312at2759"/>
<dbReference type="SUPFAM" id="SSF52200">
    <property type="entry name" value="Toll/Interleukin receptor TIR domain"/>
    <property type="match status" value="1"/>
</dbReference>
<dbReference type="Pfam" id="PF00931">
    <property type="entry name" value="NB-ARC"/>
    <property type="match status" value="1"/>
</dbReference>
<dbReference type="PRINTS" id="PR00364">
    <property type="entry name" value="DISEASERSIST"/>
</dbReference>
<evidence type="ECO:0000256" key="1">
    <source>
        <dbReference type="ARBA" id="ARBA00022614"/>
    </source>
</evidence>
<dbReference type="PaxDb" id="3880-AET01614"/>
<keyword evidence="3" id="KW-0611">Plant defense</keyword>
<evidence type="ECO:0000313" key="7">
    <source>
        <dbReference type="EnsemblPlants" id="AET01614"/>
    </source>
</evidence>
<evidence type="ECO:0000259" key="5">
    <source>
        <dbReference type="PROSITE" id="PS50104"/>
    </source>
</evidence>
<keyword evidence="2" id="KW-0677">Repeat</keyword>
<dbReference type="PANTHER" id="PTHR11017">
    <property type="entry name" value="LEUCINE-RICH REPEAT-CONTAINING PROTEIN"/>
    <property type="match status" value="1"/>
</dbReference>
<dbReference type="PROSITE" id="PS50104">
    <property type="entry name" value="TIR"/>
    <property type="match status" value="1"/>
</dbReference>
<dbReference type="InterPro" id="IPR036390">
    <property type="entry name" value="WH_DNA-bd_sf"/>
</dbReference>
<evidence type="ECO:0000256" key="2">
    <source>
        <dbReference type="ARBA" id="ARBA00022737"/>
    </source>
</evidence>
<dbReference type="eggNOG" id="ENOG502SI7S">
    <property type="taxonomic scope" value="Eukaryota"/>
</dbReference>
<dbReference type="InterPro" id="IPR058192">
    <property type="entry name" value="WHD_ROQ1-like"/>
</dbReference>
<dbReference type="InterPro" id="IPR002182">
    <property type="entry name" value="NB-ARC"/>
</dbReference>
<proteinExistence type="predicted"/>
<dbReference type="EnsemblPlants" id="AET01614">
    <property type="protein sequence ID" value="AET01614"/>
    <property type="gene ID" value="MTR_8g018060"/>
</dbReference>
<reference evidence="6 8" key="1">
    <citation type="journal article" date="2011" name="Nature">
        <title>The Medicago genome provides insight into the evolution of rhizobial symbioses.</title>
        <authorList>
            <person name="Young N.D."/>
            <person name="Debelle F."/>
            <person name="Oldroyd G.E."/>
            <person name="Geurts R."/>
            <person name="Cannon S.B."/>
            <person name="Udvardi M.K."/>
            <person name="Benedito V.A."/>
            <person name="Mayer K.F."/>
            <person name="Gouzy J."/>
            <person name="Schoof H."/>
            <person name="Van de Peer Y."/>
            <person name="Proost S."/>
            <person name="Cook D.R."/>
            <person name="Meyers B.C."/>
            <person name="Spannagl M."/>
            <person name="Cheung F."/>
            <person name="De Mita S."/>
            <person name="Krishnakumar V."/>
            <person name="Gundlach H."/>
            <person name="Zhou S."/>
            <person name="Mudge J."/>
            <person name="Bharti A.K."/>
            <person name="Murray J.D."/>
            <person name="Naoumkina M.A."/>
            <person name="Rosen B."/>
            <person name="Silverstein K.A."/>
            <person name="Tang H."/>
            <person name="Rombauts S."/>
            <person name="Zhao P.X."/>
            <person name="Zhou P."/>
            <person name="Barbe V."/>
            <person name="Bardou P."/>
            <person name="Bechner M."/>
            <person name="Bellec A."/>
            <person name="Berger A."/>
            <person name="Berges H."/>
            <person name="Bidwell S."/>
            <person name="Bisseling T."/>
            <person name="Choisne N."/>
            <person name="Couloux A."/>
            <person name="Denny R."/>
            <person name="Deshpande S."/>
            <person name="Dai X."/>
            <person name="Doyle J.J."/>
            <person name="Dudez A.M."/>
            <person name="Farmer A.D."/>
            <person name="Fouteau S."/>
            <person name="Franken C."/>
            <person name="Gibelin C."/>
            <person name="Gish J."/>
            <person name="Goldstein S."/>
            <person name="Gonzalez A.J."/>
            <person name="Green P.J."/>
            <person name="Hallab A."/>
            <person name="Hartog M."/>
            <person name="Hua A."/>
            <person name="Humphray S.J."/>
            <person name="Jeong D.H."/>
            <person name="Jing Y."/>
            <person name="Jocker A."/>
            <person name="Kenton S.M."/>
            <person name="Kim D.J."/>
            <person name="Klee K."/>
            <person name="Lai H."/>
            <person name="Lang C."/>
            <person name="Lin S."/>
            <person name="Macmil S.L."/>
            <person name="Magdelenat G."/>
            <person name="Matthews L."/>
            <person name="McCorrison J."/>
            <person name="Monaghan E.L."/>
            <person name="Mun J.H."/>
            <person name="Najar F.Z."/>
            <person name="Nicholson C."/>
            <person name="Noirot C."/>
            <person name="O'Bleness M."/>
            <person name="Paule C.R."/>
            <person name="Poulain J."/>
            <person name="Prion F."/>
            <person name="Qin B."/>
            <person name="Qu C."/>
            <person name="Retzel E.F."/>
            <person name="Riddle C."/>
            <person name="Sallet E."/>
            <person name="Samain S."/>
            <person name="Samson N."/>
            <person name="Sanders I."/>
            <person name="Saurat O."/>
            <person name="Scarpelli C."/>
            <person name="Schiex T."/>
            <person name="Segurens B."/>
            <person name="Severin A.J."/>
            <person name="Sherrier D.J."/>
            <person name="Shi R."/>
            <person name="Sims S."/>
            <person name="Singer S.R."/>
            <person name="Sinharoy S."/>
            <person name="Sterck L."/>
            <person name="Viollet A."/>
            <person name="Wang B.B."/>
            <person name="Wang K."/>
            <person name="Wang M."/>
            <person name="Wang X."/>
            <person name="Warfsmann J."/>
            <person name="Weissenbach J."/>
            <person name="White D.D."/>
            <person name="White J.D."/>
            <person name="Wiley G.B."/>
            <person name="Wincker P."/>
            <person name="Xing Y."/>
            <person name="Yang L."/>
            <person name="Yao Z."/>
            <person name="Ying F."/>
            <person name="Zhai J."/>
            <person name="Zhou L."/>
            <person name="Zuber A."/>
            <person name="Denarie J."/>
            <person name="Dixon R.A."/>
            <person name="May G.D."/>
            <person name="Schwartz D.C."/>
            <person name="Rogers J."/>
            <person name="Quetier F."/>
            <person name="Town C.D."/>
            <person name="Roe B.A."/>
        </authorList>
    </citation>
    <scope>NUCLEOTIDE SEQUENCE [LARGE SCALE GENOMIC DNA]</scope>
    <source>
        <strain evidence="6">A17</strain>
        <strain evidence="7 8">cv. Jemalong A17</strain>
    </source>
</reference>
<dbReference type="Pfam" id="PF01582">
    <property type="entry name" value="TIR"/>
    <property type="match status" value="1"/>
</dbReference>
<dbReference type="InterPro" id="IPR044974">
    <property type="entry name" value="Disease_R_plants"/>
</dbReference>
<keyword evidence="4" id="KW-0520">NAD</keyword>
<gene>
    <name evidence="6" type="ordered locus">MTR_8g018060</name>
</gene>
<dbReference type="InterPro" id="IPR035897">
    <property type="entry name" value="Toll_tir_struct_dom_sf"/>
</dbReference>
<name>G7LI64_MEDTR</name>
<dbReference type="SMART" id="SM00255">
    <property type="entry name" value="TIR"/>
    <property type="match status" value="1"/>
</dbReference>
<dbReference type="Gene3D" id="3.80.10.10">
    <property type="entry name" value="Ribonuclease Inhibitor"/>
    <property type="match status" value="2"/>
</dbReference>
<dbReference type="Pfam" id="PF23282">
    <property type="entry name" value="WHD_ROQ1"/>
    <property type="match status" value="1"/>
</dbReference>
<keyword evidence="8" id="KW-1185">Reference proteome</keyword>
<dbReference type="Gene3D" id="3.40.50.10140">
    <property type="entry name" value="Toll/interleukin-1 receptor homology (TIR) domain"/>
    <property type="match status" value="1"/>
</dbReference>
<dbReference type="PANTHER" id="PTHR11017:SF562">
    <property type="entry name" value="ADP-RIBOSYL CYCLASE_CYCLIC ADP-RIBOSE HYDROLASE"/>
    <property type="match status" value="1"/>
</dbReference>
<reference evidence="6 8" key="2">
    <citation type="journal article" date="2014" name="BMC Genomics">
        <title>An improved genome release (version Mt4.0) for the model legume Medicago truncatula.</title>
        <authorList>
            <person name="Tang H."/>
            <person name="Krishnakumar V."/>
            <person name="Bidwell S."/>
            <person name="Rosen B."/>
            <person name="Chan A."/>
            <person name="Zhou S."/>
            <person name="Gentzbittel L."/>
            <person name="Childs K.L."/>
            <person name="Yandell M."/>
            <person name="Gundlach H."/>
            <person name="Mayer K.F."/>
            <person name="Schwartz D.C."/>
            <person name="Town C.D."/>
        </authorList>
    </citation>
    <scope>GENOME REANNOTATION</scope>
    <source>
        <strain evidence="7 8">cv. Jemalong A17</strain>
    </source>
</reference>
<dbReference type="FunFam" id="3.40.50.10140:FF:000007">
    <property type="entry name" value="Disease resistance protein (TIR-NBS-LRR class)"/>
    <property type="match status" value="1"/>
</dbReference>
<dbReference type="Gene3D" id="3.40.50.300">
    <property type="entry name" value="P-loop containing nucleotide triphosphate hydrolases"/>
    <property type="match status" value="1"/>
</dbReference>
<feature type="domain" description="TIR" evidence="5">
    <location>
        <begin position="6"/>
        <end position="172"/>
    </location>
</feature>
<dbReference type="InterPro" id="IPR042197">
    <property type="entry name" value="Apaf_helical"/>
</dbReference>
<protein>
    <submittedName>
        <fullName evidence="6">Disease resistance protein (TIR-NBS-LRR class)</fullName>
    </submittedName>
</protein>
<dbReference type="GO" id="GO:0043531">
    <property type="term" value="F:ADP binding"/>
    <property type="evidence" value="ECO:0007669"/>
    <property type="project" value="InterPro"/>
</dbReference>
<evidence type="ECO:0000256" key="4">
    <source>
        <dbReference type="ARBA" id="ARBA00023027"/>
    </source>
</evidence>
<dbReference type="HOGENOM" id="CLU_001561_0_0_1"/>
<dbReference type="GO" id="GO:0006952">
    <property type="term" value="P:defense response"/>
    <property type="evidence" value="ECO:0007669"/>
    <property type="project" value="UniProtKB-KW"/>
</dbReference>